<keyword evidence="3" id="KW-0732">Signal</keyword>
<dbReference type="GO" id="GO:1990281">
    <property type="term" value="C:efflux pump complex"/>
    <property type="evidence" value="ECO:0007669"/>
    <property type="project" value="TreeGrafter"/>
</dbReference>
<proteinExistence type="inferred from homology"/>
<evidence type="ECO:0000259" key="5">
    <source>
        <dbReference type="Pfam" id="PF25954"/>
    </source>
</evidence>
<evidence type="ECO:0000256" key="1">
    <source>
        <dbReference type="ARBA" id="ARBA00009477"/>
    </source>
</evidence>
<dbReference type="Pfam" id="PF25954">
    <property type="entry name" value="Beta-barrel_RND_2"/>
    <property type="match status" value="1"/>
</dbReference>
<dbReference type="AlphaFoldDB" id="A0A2D3WCF6"/>
<dbReference type="SUPFAM" id="SSF111369">
    <property type="entry name" value="HlyD-like secretion proteins"/>
    <property type="match status" value="1"/>
</dbReference>
<dbReference type="InterPro" id="IPR006143">
    <property type="entry name" value="RND_pump_MFP"/>
</dbReference>
<evidence type="ECO:0000256" key="3">
    <source>
        <dbReference type="SAM" id="SignalP"/>
    </source>
</evidence>
<dbReference type="InterPro" id="IPR058792">
    <property type="entry name" value="Beta-barrel_RND_2"/>
</dbReference>
<evidence type="ECO:0000313" key="7">
    <source>
        <dbReference type="Proteomes" id="UP000228859"/>
    </source>
</evidence>
<dbReference type="GO" id="GO:0015562">
    <property type="term" value="F:efflux transmembrane transporter activity"/>
    <property type="evidence" value="ECO:0007669"/>
    <property type="project" value="TreeGrafter"/>
</dbReference>
<protein>
    <submittedName>
        <fullName evidence="6">Efflux transporter periplasmic adaptor subunit</fullName>
    </submittedName>
</protein>
<comment type="caution">
    <text evidence="6">The sequence shown here is derived from an EMBL/GenBank/DDBJ whole genome shotgun (WGS) entry which is preliminary data.</text>
</comment>
<accession>A0A2D3WCF6</accession>
<dbReference type="Proteomes" id="UP000228859">
    <property type="component" value="Unassembled WGS sequence"/>
</dbReference>
<dbReference type="NCBIfam" id="TIGR01730">
    <property type="entry name" value="RND_mfp"/>
    <property type="match status" value="1"/>
</dbReference>
<feature type="domain" description="CusB-like beta-barrel" evidence="5">
    <location>
        <begin position="191"/>
        <end position="260"/>
    </location>
</feature>
<dbReference type="Pfam" id="PF25917">
    <property type="entry name" value="BSH_RND"/>
    <property type="match status" value="1"/>
</dbReference>
<feature type="domain" description="Multidrug resistance protein MdtA-like barrel-sandwich hybrid" evidence="4">
    <location>
        <begin position="32"/>
        <end position="179"/>
    </location>
</feature>
<name>A0A2D3WCF6_9BACT</name>
<comment type="similarity">
    <text evidence="1">Belongs to the membrane fusion protein (MFP) (TC 8.A.1) family.</text>
</comment>
<evidence type="ECO:0000313" key="6">
    <source>
        <dbReference type="EMBL" id="DAB37585.1"/>
    </source>
</evidence>
<keyword evidence="2" id="KW-0175">Coiled coil</keyword>
<dbReference type="Gene3D" id="1.10.287.470">
    <property type="entry name" value="Helix hairpin bin"/>
    <property type="match status" value="1"/>
</dbReference>
<sequence>MKFWITSLALASALSAAGLTLSGSVISDNQKMITSRNMGFVTSVNVSEGSRVRKGDLLYTIDSKEIDSAKTQVELGIAQAELSLQMYQNQYANLELNLERNKRLLAQDMVSKFEVENLELSKKNLQNMIFIGERQVNQAKARLKEVDNQYNYLRITAPNSGVVVAKNIKVGEMAMPGMPAIVLSDLNALKIEVEVAENNLKLVPVGKKVKISVPSVGYIGIGRVSAIIPSSNPMTHTFKIKVSFSAKQTVYPGMYATIEIN</sequence>
<dbReference type="PANTHER" id="PTHR30469">
    <property type="entry name" value="MULTIDRUG RESISTANCE PROTEIN MDTA"/>
    <property type="match status" value="1"/>
</dbReference>
<feature type="signal peptide" evidence="3">
    <location>
        <begin position="1"/>
        <end position="27"/>
    </location>
</feature>
<dbReference type="EMBL" id="DLUI01000150">
    <property type="protein sequence ID" value="DAB37585.1"/>
    <property type="molecule type" value="Genomic_DNA"/>
</dbReference>
<organism evidence="6 7">
    <name type="scientific">Sulfuricurvum kujiense</name>
    <dbReference type="NCBI Taxonomy" id="148813"/>
    <lineage>
        <taxon>Bacteria</taxon>
        <taxon>Pseudomonadati</taxon>
        <taxon>Campylobacterota</taxon>
        <taxon>Epsilonproteobacteria</taxon>
        <taxon>Campylobacterales</taxon>
        <taxon>Sulfurimonadaceae</taxon>
        <taxon>Sulfuricurvum</taxon>
    </lineage>
</organism>
<feature type="coiled-coil region" evidence="2">
    <location>
        <begin position="77"/>
        <end position="104"/>
    </location>
</feature>
<gene>
    <name evidence="6" type="ORF">CFH83_10410</name>
</gene>
<dbReference type="RefSeq" id="WP_303663179.1">
    <property type="nucleotide sequence ID" value="NZ_DLUI01000150.1"/>
</dbReference>
<dbReference type="PANTHER" id="PTHR30469:SF15">
    <property type="entry name" value="HLYD FAMILY OF SECRETION PROTEINS"/>
    <property type="match status" value="1"/>
</dbReference>
<dbReference type="Gene3D" id="2.40.50.100">
    <property type="match status" value="1"/>
</dbReference>
<evidence type="ECO:0000259" key="4">
    <source>
        <dbReference type="Pfam" id="PF25917"/>
    </source>
</evidence>
<dbReference type="Gene3D" id="2.40.30.170">
    <property type="match status" value="1"/>
</dbReference>
<evidence type="ECO:0000256" key="2">
    <source>
        <dbReference type="SAM" id="Coils"/>
    </source>
</evidence>
<dbReference type="InterPro" id="IPR058625">
    <property type="entry name" value="MdtA-like_BSH"/>
</dbReference>
<feature type="chain" id="PRO_5013635859" evidence="3">
    <location>
        <begin position="28"/>
        <end position="261"/>
    </location>
</feature>
<reference evidence="6 7" key="1">
    <citation type="journal article" date="2017" name="Front. Microbiol.">
        <title>Comparative Genomic Analysis of the Class Epsilonproteobacteria and Proposed Reclassification to Epsilonbacteraeota (phyl. nov.).</title>
        <authorList>
            <person name="Waite D.W."/>
            <person name="Vanwonterghem I."/>
            <person name="Rinke C."/>
            <person name="Parks D.H."/>
            <person name="Zhang Y."/>
            <person name="Takai K."/>
            <person name="Sievert S.M."/>
            <person name="Simon J."/>
            <person name="Campbell B.J."/>
            <person name="Hanson T.E."/>
            <person name="Woyke T."/>
            <person name="Klotz M.G."/>
            <person name="Hugenholtz P."/>
        </authorList>
    </citation>
    <scope>NUCLEOTIDE SEQUENCE [LARGE SCALE GENOMIC DNA]</scope>
    <source>
        <strain evidence="6">UBA12443</strain>
    </source>
</reference>